<organism evidence="1 2">
    <name type="scientific">Meloidogyne enterolobii</name>
    <name type="common">Root-knot nematode worm</name>
    <name type="synonym">Meloidogyne mayaguensis</name>
    <dbReference type="NCBI Taxonomy" id="390850"/>
    <lineage>
        <taxon>Eukaryota</taxon>
        <taxon>Metazoa</taxon>
        <taxon>Ecdysozoa</taxon>
        <taxon>Nematoda</taxon>
        <taxon>Chromadorea</taxon>
        <taxon>Rhabditida</taxon>
        <taxon>Tylenchina</taxon>
        <taxon>Tylenchomorpha</taxon>
        <taxon>Tylenchoidea</taxon>
        <taxon>Meloidogynidae</taxon>
        <taxon>Meloidogyninae</taxon>
        <taxon>Meloidogyne</taxon>
    </lineage>
</organism>
<dbReference type="EMBL" id="CAVMJV010000005">
    <property type="protein sequence ID" value="CAK5030843.1"/>
    <property type="molecule type" value="Genomic_DNA"/>
</dbReference>
<accession>A0ACB0Y3Z3</accession>
<name>A0ACB0Y3Z3_MELEN</name>
<evidence type="ECO:0000313" key="2">
    <source>
        <dbReference type="Proteomes" id="UP001497535"/>
    </source>
</evidence>
<reference evidence="1" key="1">
    <citation type="submission" date="2023-11" db="EMBL/GenBank/DDBJ databases">
        <authorList>
            <person name="Poullet M."/>
        </authorList>
    </citation>
    <scope>NUCLEOTIDE SEQUENCE</scope>
    <source>
        <strain evidence="1">E1834</strain>
    </source>
</reference>
<gene>
    <name evidence="1" type="ORF">MENTE1834_LOCUS7337</name>
</gene>
<protein>
    <submittedName>
        <fullName evidence="1">Uncharacterized protein</fullName>
    </submittedName>
</protein>
<sequence>MTEHPIWKIGLFNRINVNEAECIKCKEDGAVKYIFKLPYRNLKGLFAHVRSKIHKDTEICKYFEQLMAEQDKTGVSNWTELELTAFVEEISSRQELIFRRHRPVNSEIDLDAIWASVANACADRGFERFAGRTRKQLQCDLWGKKKKEVMERYENALAAGIDESRKWKDWERLIIEMCKNNGGEEETPSRKRPIEEQFLALANYQSNNSNKNGCNLDEIAQTSTNAGWPKHVKLEEEDLRLIPQVSLFERLCPSTNNSTTNNYEIPTENHHQQNQQNSSQNFSFKYSCREDVINQIFKQKIKLGLKWTEIAKIIGNSKEWTTAACLGKMQFNESEAEKMIEIFQLAPDAKQWLKSIPNRGGNNNNCASTSNDPLLYRFQEVFNIYGDALKELINEQFGDGIMSAVDFRIDLQKELCNEGDRVKIIMSGKFLPYKRF</sequence>
<comment type="caution">
    <text evidence="1">The sequence shown here is derived from an EMBL/GenBank/DDBJ whole genome shotgun (WGS) entry which is preliminary data.</text>
</comment>
<keyword evidence="2" id="KW-1185">Reference proteome</keyword>
<dbReference type="Proteomes" id="UP001497535">
    <property type="component" value="Unassembled WGS sequence"/>
</dbReference>
<evidence type="ECO:0000313" key="1">
    <source>
        <dbReference type="EMBL" id="CAK5030843.1"/>
    </source>
</evidence>
<proteinExistence type="predicted"/>